<dbReference type="Proteomes" id="UP000253551">
    <property type="component" value="Unassembled WGS sequence"/>
</dbReference>
<dbReference type="STRING" id="4846.A0A367KUQ3"/>
<feature type="compositionally biased region" description="Polar residues" evidence="1">
    <location>
        <begin position="146"/>
        <end position="155"/>
    </location>
</feature>
<dbReference type="OrthoDB" id="9909019at2759"/>
<dbReference type="EMBL" id="PJQM01000287">
    <property type="protein sequence ID" value="RCI05850.1"/>
    <property type="molecule type" value="Genomic_DNA"/>
</dbReference>
<comment type="caution">
    <text evidence="3">The sequence shown here is derived from an EMBL/GenBank/DDBJ whole genome shotgun (WGS) entry which is preliminary data.</text>
</comment>
<proteinExistence type="predicted"/>
<keyword evidence="2" id="KW-1133">Transmembrane helix</keyword>
<feature type="region of interest" description="Disordered" evidence="1">
    <location>
        <begin position="124"/>
        <end position="155"/>
    </location>
</feature>
<organism evidence="3 4">
    <name type="scientific">Rhizopus stolonifer</name>
    <name type="common">Rhizopus nigricans</name>
    <dbReference type="NCBI Taxonomy" id="4846"/>
    <lineage>
        <taxon>Eukaryota</taxon>
        <taxon>Fungi</taxon>
        <taxon>Fungi incertae sedis</taxon>
        <taxon>Mucoromycota</taxon>
        <taxon>Mucoromycotina</taxon>
        <taxon>Mucoromycetes</taxon>
        <taxon>Mucorales</taxon>
        <taxon>Mucorineae</taxon>
        <taxon>Rhizopodaceae</taxon>
        <taxon>Rhizopus</taxon>
    </lineage>
</organism>
<dbReference type="AlphaFoldDB" id="A0A367KUQ3"/>
<evidence type="ECO:0008006" key="5">
    <source>
        <dbReference type="Google" id="ProtNLM"/>
    </source>
</evidence>
<protein>
    <recommendedName>
        <fullName evidence="5">Palmitoyltransferase</fullName>
    </recommendedName>
</protein>
<name>A0A367KUQ3_RHIST</name>
<accession>A0A367KUQ3</accession>
<keyword evidence="2" id="KW-0472">Membrane</keyword>
<evidence type="ECO:0000313" key="3">
    <source>
        <dbReference type="EMBL" id="RCI05850.1"/>
    </source>
</evidence>
<feature type="non-terminal residue" evidence="3">
    <location>
        <position position="1"/>
    </location>
</feature>
<sequence>HTDLDPQWIALIIIAFVFGMTVCGFSGVHAYYIIRNETTIEHLGDRNNELRVDFDMSGQNFEVVSVSPLDNLWERTKMENWKSVMGNHPLGWFVPIKRGPGDGTVFPYNDYMFNNIVNKAVSQRRSMDTSHYGQPTTYYEPERLSSIESTTQMTS</sequence>
<keyword evidence="4" id="KW-1185">Reference proteome</keyword>
<feature type="compositionally biased region" description="Polar residues" evidence="1">
    <location>
        <begin position="124"/>
        <end position="137"/>
    </location>
</feature>
<keyword evidence="2" id="KW-0812">Transmembrane</keyword>
<reference evidence="3 4" key="1">
    <citation type="journal article" date="2018" name="G3 (Bethesda)">
        <title>Phylogenetic and Phylogenomic Definition of Rhizopus Species.</title>
        <authorList>
            <person name="Gryganskyi A.P."/>
            <person name="Golan J."/>
            <person name="Dolatabadi S."/>
            <person name="Mondo S."/>
            <person name="Robb S."/>
            <person name="Idnurm A."/>
            <person name="Muszewska A."/>
            <person name="Steczkiewicz K."/>
            <person name="Masonjones S."/>
            <person name="Liao H.L."/>
            <person name="Gajdeczka M.T."/>
            <person name="Anike F."/>
            <person name="Vuek A."/>
            <person name="Anishchenko I.M."/>
            <person name="Voigt K."/>
            <person name="de Hoog G.S."/>
            <person name="Smith M.E."/>
            <person name="Heitman J."/>
            <person name="Vilgalys R."/>
            <person name="Stajich J.E."/>
        </authorList>
    </citation>
    <scope>NUCLEOTIDE SEQUENCE [LARGE SCALE GENOMIC DNA]</scope>
    <source>
        <strain evidence="3 4">LSU 92-RS-03</strain>
    </source>
</reference>
<feature type="transmembrane region" description="Helical" evidence="2">
    <location>
        <begin position="6"/>
        <end position="34"/>
    </location>
</feature>
<gene>
    <name evidence="3" type="ORF">CU098_000913</name>
</gene>
<evidence type="ECO:0000313" key="4">
    <source>
        <dbReference type="Proteomes" id="UP000253551"/>
    </source>
</evidence>
<evidence type="ECO:0000256" key="1">
    <source>
        <dbReference type="SAM" id="MobiDB-lite"/>
    </source>
</evidence>
<evidence type="ECO:0000256" key="2">
    <source>
        <dbReference type="SAM" id="Phobius"/>
    </source>
</evidence>